<evidence type="ECO:0000313" key="1">
    <source>
        <dbReference type="EMBL" id="RIA98900.1"/>
    </source>
</evidence>
<reference evidence="1 2" key="1">
    <citation type="submission" date="2018-06" db="EMBL/GenBank/DDBJ databases">
        <title>Comparative genomics reveals the genomic features of Rhizophagus irregularis, R. cerebriforme, R. diaphanum and Gigaspora rosea, and their symbiotic lifestyle signature.</title>
        <authorList>
            <person name="Morin E."/>
            <person name="San Clemente H."/>
            <person name="Chen E.C.H."/>
            <person name="De La Providencia I."/>
            <person name="Hainaut M."/>
            <person name="Kuo A."/>
            <person name="Kohler A."/>
            <person name="Murat C."/>
            <person name="Tang N."/>
            <person name="Roy S."/>
            <person name="Loubradou J."/>
            <person name="Henrissat B."/>
            <person name="Grigoriev I.V."/>
            <person name="Corradi N."/>
            <person name="Roux C."/>
            <person name="Martin F.M."/>
        </authorList>
    </citation>
    <scope>NUCLEOTIDE SEQUENCE [LARGE SCALE GENOMIC DNA]</scope>
    <source>
        <strain evidence="1 2">DAOM 227022</strain>
    </source>
</reference>
<name>A0A397TKX0_9GLOM</name>
<dbReference type="OrthoDB" id="2388998at2759"/>
<keyword evidence="2" id="KW-1185">Reference proteome</keyword>
<organism evidence="1 2">
    <name type="scientific">Glomus cerebriforme</name>
    <dbReference type="NCBI Taxonomy" id="658196"/>
    <lineage>
        <taxon>Eukaryota</taxon>
        <taxon>Fungi</taxon>
        <taxon>Fungi incertae sedis</taxon>
        <taxon>Mucoromycota</taxon>
        <taxon>Glomeromycotina</taxon>
        <taxon>Glomeromycetes</taxon>
        <taxon>Glomerales</taxon>
        <taxon>Glomeraceae</taxon>
        <taxon>Glomus</taxon>
    </lineage>
</organism>
<dbReference type="EMBL" id="QKYT01000009">
    <property type="protein sequence ID" value="RIA98900.1"/>
    <property type="molecule type" value="Genomic_DNA"/>
</dbReference>
<protein>
    <submittedName>
        <fullName evidence="1">Uncharacterized protein</fullName>
    </submittedName>
</protein>
<dbReference type="Proteomes" id="UP000265703">
    <property type="component" value="Unassembled WGS sequence"/>
</dbReference>
<dbReference type="AlphaFoldDB" id="A0A397TKX0"/>
<proteinExistence type="predicted"/>
<sequence length="247" mass="28801">MPCHTCMASQNDLNNMNIASKNISLKTHKNMQKVIQEDFLNCIAGIIMQTKCNKITLKTSKVAQNKIKGFRKFLLELRLDEIDQKIKFLKKSENSPYANIIESLFQTISALDIFLDTSSQDSESSDFYIKIYESVHLENGKILRTSREFQDKEWFSNVAVTPAEDQEIQYGSDEDVWYGKGPSKELYKLALVRWYDIKQLELEVYGCSHLYYTEEYNTIPIGSINQEVHIVPRFNKKNCFLLNKYIF</sequence>
<accession>A0A397TKX0</accession>
<evidence type="ECO:0000313" key="2">
    <source>
        <dbReference type="Proteomes" id="UP000265703"/>
    </source>
</evidence>
<comment type="caution">
    <text evidence="1">The sequence shown here is derived from an EMBL/GenBank/DDBJ whole genome shotgun (WGS) entry which is preliminary data.</text>
</comment>
<gene>
    <name evidence="1" type="ORF">C1645_731258</name>
</gene>